<dbReference type="Gene3D" id="1.20.120.1630">
    <property type="match status" value="1"/>
</dbReference>
<evidence type="ECO:0000313" key="6">
    <source>
        <dbReference type="EMBL" id="CAB4881308.1"/>
    </source>
</evidence>
<feature type="transmembrane region" description="Helical" evidence="5">
    <location>
        <begin position="98"/>
        <end position="117"/>
    </location>
</feature>
<feature type="transmembrane region" description="Helical" evidence="5">
    <location>
        <begin position="146"/>
        <end position="173"/>
    </location>
</feature>
<dbReference type="GO" id="GO:0016740">
    <property type="term" value="F:transferase activity"/>
    <property type="evidence" value="ECO:0007669"/>
    <property type="project" value="UniProtKB-ARBA"/>
</dbReference>
<evidence type="ECO:0000256" key="1">
    <source>
        <dbReference type="ARBA" id="ARBA00004127"/>
    </source>
</evidence>
<keyword evidence="4 5" id="KW-0472">Membrane</keyword>
<dbReference type="EMBL" id="CAFBLQ010000180">
    <property type="protein sequence ID" value="CAB4881308.1"/>
    <property type="molecule type" value="Genomic_DNA"/>
</dbReference>
<dbReference type="PANTHER" id="PTHR12714:SF9">
    <property type="entry name" value="PROTEIN-S-ISOPRENYLCYSTEINE O-METHYLTRANSFERASE"/>
    <property type="match status" value="1"/>
</dbReference>
<feature type="transmembrane region" description="Helical" evidence="5">
    <location>
        <begin position="6"/>
        <end position="27"/>
    </location>
</feature>
<evidence type="ECO:0000256" key="4">
    <source>
        <dbReference type="ARBA" id="ARBA00023136"/>
    </source>
</evidence>
<dbReference type="Pfam" id="PF04191">
    <property type="entry name" value="PEMT"/>
    <property type="match status" value="1"/>
</dbReference>
<comment type="subcellular location">
    <subcellularLocation>
        <location evidence="1">Endomembrane system</location>
        <topology evidence="1">Multi-pass membrane protein</topology>
    </subcellularLocation>
</comment>
<name>A0A6J7EI15_9ZZZZ</name>
<proteinExistence type="predicted"/>
<evidence type="ECO:0000256" key="3">
    <source>
        <dbReference type="ARBA" id="ARBA00022989"/>
    </source>
</evidence>
<reference evidence="6" key="1">
    <citation type="submission" date="2020-05" db="EMBL/GenBank/DDBJ databases">
        <authorList>
            <person name="Chiriac C."/>
            <person name="Salcher M."/>
            <person name="Ghai R."/>
            <person name="Kavagutti S V."/>
        </authorList>
    </citation>
    <scope>NUCLEOTIDE SEQUENCE</scope>
</reference>
<feature type="transmembrane region" description="Helical" evidence="5">
    <location>
        <begin position="39"/>
        <end position="62"/>
    </location>
</feature>
<keyword evidence="2 5" id="KW-0812">Transmembrane</keyword>
<accession>A0A6J7EI15</accession>
<sequence>MTDNGYGLWGLVVFNIALFVIFAVSFFHPKTKRDWRAMGAFSAFLVALFTEMYGYPLTVYLLTGPLSGLVPGVDLSHNAGHLWTDLIGWKGDPHFSPFHLASYFLIGGGFWLIATAWRHLHAAQRVGALAVDGPYRKIRHPQYSGLMLIMVGFLLQWPTIATLAMFPVLVLVYRRLAIREERDVRASFGDAYEGYARSTPRFVPRRGSWTKTAVKPAGSRR</sequence>
<dbReference type="InterPro" id="IPR007318">
    <property type="entry name" value="Phopholipid_MeTrfase"/>
</dbReference>
<keyword evidence="3 5" id="KW-1133">Transmembrane helix</keyword>
<dbReference type="AlphaFoldDB" id="A0A6J7EI15"/>
<organism evidence="6">
    <name type="scientific">freshwater metagenome</name>
    <dbReference type="NCBI Taxonomy" id="449393"/>
    <lineage>
        <taxon>unclassified sequences</taxon>
        <taxon>metagenomes</taxon>
        <taxon>ecological metagenomes</taxon>
    </lineage>
</organism>
<dbReference type="GO" id="GO:0012505">
    <property type="term" value="C:endomembrane system"/>
    <property type="evidence" value="ECO:0007669"/>
    <property type="project" value="UniProtKB-SubCell"/>
</dbReference>
<protein>
    <submittedName>
        <fullName evidence="6">Unannotated protein</fullName>
    </submittedName>
</protein>
<evidence type="ECO:0000256" key="5">
    <source>
        <dbReference type="SAM" id="Phobius"/>
    </source>
</evidence>
<dbReference type="PANTHER" id="PTHR12714">
    <property type="entry name" value="PROTEIN-S ISOPRENYLCYSTEINE O-METHYLTRANSFERASE"/>
    <property type="match status" value="1"/>
</dbReference>
<evidence type="ECO:0000256" key="2">
    <source>
        <dbReference type="ARBA" id="ARBA00022692"/>
    </source>
</evidence>
<gene>
    <name evidence="6" type="ORF">UFOPK3423_01374</name>
</gene>